<dbReference type="PROSITE" id="PS50294">
    <property type="entry name" value="WD_REPEATS_REGION"/>
    <property type="match status" value="2"/>
</dbReference>
<dbReference type="InterPro" id="IPR052752">
    <property type="entry name" value="NACHT-WD_repeat"/>
</dbReference>
<feature type="repeat" description="WD" evidence="3">
    <location>
        <begin position="984"/>
        <end position="1025"/>
    </location>
</feature>
<feature type="domain" description="DUF4062" evidence="5">
    <location>
        <begin position="116"/>
        <end position="201"/>
    </location>
</feature>
<proteinExistence type="predicted"/>
<keyword evidence="1 3" id="KW-0853">WD repeat</keyword>
<feature type="repeat" description="WD" evidence="3">
    <location>
        <begin position="1239"/>
        <end position="1274"/>
    </location>
</feature>
<evidence type="ECO:0000313" key="8">
    <source>
        <dbReference type="EMBL" id="KAJ8027332.1"/>
    </source>
</evidence>
<dbReference type="Proteomes" id="UP001152320">
    <property type="component" value="Chromosome 16"/>
</dbReference>
<dbReference type="InterPro" id="IPR011047">
    <property type="entry name" value="Quinoprotein_ADH-like_sf"/>
</dbReference>
<dbReference type="Pfam" id="PF17908">
    <property type="entry name" value="APAF1_C"/>
    <property type="match status" value="1"/>
</dbReference>
<dbReference type="InterPro" id="IPR041452">
    <property type="entry name" value="APAF1_C"/>
</dbReference>
<dbReference type="OrthoDB" id="2325716at2759"/>
<feature type="domain" description="NACHT" evidence="4">
    <location>
        <begin position="470"/>
        <end position="633"/>
    </location>
</feature>
<dbReference type="SUPFAM" id="SSF52540">
    <property type="entry name" value="P-loop containing nucleoside triphosphate hydrolases"/>
    <property type="match status" value="1"/>
</dbReference>
<dbReference type="Gene3D" id="1.25.40.370">
    <property type="match status" value="1"/>
</dbReference>
<dbReference type="InterPro" id="IPR011044">
    <property type="entry name" value="Quino_amine_DH_bsu"/>
</dbReference>
<dbReference type="Pfam" id="PF05729">
    <property type="entry name" value="NACHT"/>
    <property type="match status" value="1"/>
</dbReference>
<evidence type="ECO:0000256" key="1">
    <source>
        <dbReference type="ARBA" id="ARBA00022574"/>
    </source>
</evidence>
<reference evidence="8" key="1">
    <citation type="submission" date="2021-10" db="EMBL/GenBank/DDBJ databases">
        <title>Tropical sea cucumber genome reveals ecological adaptation and Cuvierian tubules defense mechanism.</title>
        <authorList>
            <person name="Chen T."/>
        </authorList>
    </citation>
    <scope>NUCLEOTIDE SEQUENCE</scope>
    <source>
        <strain evidence="8">Nanhai2018</strain>
        <tissue evidence="8">Muscle</tissue>
    </source>
</reference>
<evidence type="ECO:0000313" key="9">
    <source>
        <dbReference type="Proteomes" id="UP001152320"/>
    </source>
</evidence>
<evidence type="ECO:0000259" key="6">
    <source>
        <dbReference type="Pfam" id="PF17908"/>
    </source>
</evidence>
<evidence type="ECO:0000256" key="2">
    <source>
        <dbReference type="ARBA" id="ARBA00022737"/>
    </source>
</evidence>
<dbReference type="EMBL" id="JAIZAY010000016">
    <property type="protein sequence ID" value="KAJ8027332.1"/>
    <property type="molecule type" value="Genomic_DNA"/>
</dbReference>
<dbReference type="SUPFAM" id="SSF50998">
    <property type="entry name" value="Quinoprotein alcohol dehydrogenase-like"/>
    <property type="match status" value="1"/>
</dbReference>
<feature type="domain" description="APAF-1 helical" evidence="6">
    <location>
        <begin position="863"/>
        <end position="957"/>
    </location>
</feature>
<dbReference type="Pfam" id="PF25469">
    <property type="entry name" value="WHD_NWD1"/>
    <property type="match status" value="1"/>
</dbReference>
<evidence type="ECO:0000259" key="5">
    <source>
        <dbReference type="Pfam" id="PF13271"/>
    </source>
</evidence>
<dbReference type="SUPFAM" id="SSF50969">
    <property type="entry name" value="YVTN repeat-like/Quinoprotein amine dehydrogenase"/>
    <property type="match status" value="1"/>
</dbReference>
<dbReference type="SMART" id="SM00320">
    <property type="entry name" value="WD40"/>
    <property type="match status" value="3"/>
</dbReference>
<dbReference type="InterPro" id="IPR025139">
    <property type="entry name" value="DUF4062"/>
</dbReference>
<dbReference type="InterPro" id="IPR007111">
    <property type="entry name" value="NACHT_NTPase"/>
</dbReference>
<dbReference type="InterPro" id="IPR057588">
    <property type="entry name" value="NWD1/2-like_WH"/>
</dbReference>
<dbReference type="InterPro" id="IPR027417">
    <property type="entry name" value="P-loop_NTPase"/>
</dbReference>
<evidence type="ECO:0000259" key="7">
    <source>
        <dbReference type="Pfam" id="PF25469"/>
    </source>
</evidence>
<feature type="domain" description="NWD1/2-like winged helix-turn-helix" evidence="7">
    <location>
        <begin position="686"/>
        <end position="798"/>
    </location>
</feature>
<dbReference type="Gene3D" id="3.40.50.300">
    <property type="entry name" value="P-loop containing nucleotide triphosphate hydrolases"/>
    <property type="match status" value="1"/>
</dbReference>
<organism evidence="8 9">
    <name type="scientific">Holothuria leucospilota</name>
    <name type="common">Black long sea cucumber</name>
    <name type="synonym">Mertensiothuria leucospilota</name>
    <dbReference type="NCBI Taxonomy" id="206669"/>
    <lineage>
        <taxon>Eukaryota</taxon>
        <taxon>Metazoa</taxon>
        <taxon>Echinodermata</taxon>
        <taxon>Eleutherozoa</taxon>
        <taxon>Echinozoa</taxon>
        <taxon>Holothuroidea</taxon>
        <taxon>Aspidochirotacea</taxon>
        <taxon>Aspidochirotida</taxon>
        <taxon>Holothuriidae</taxon>
        <taxon>Holothuria</taxon>
    </lineage>
</organism>
<dbReference type="PROSITE" id="PS50082">
    <property type="entry name" value="WD_REPEATS_2"/>
    <property type="match status" value="2"/>
</dbReference>
<dbReference type="Gene3D" id="2.130.10.10">
    <property type="entry name" value="YVTN repeat-like/Quinoprotein amine dehydrogenase"/>
    <property type="match status" value="2"/>
</dbReference>
<dbReference type="InterPro" id="IPR015943">
    <property type="entry name" value="WD40/YVTN_repeat-like_dom_sf"/>
</dbReference>
<dbReference type="PANTHER" id="PTHR19871">
    <property type="entry name" value="BETA TRANSDUCIN-RELATED PROTEIN"/>
    <property type="match status" value="1"/>
</dbReference>
<gene>
    <name evidence="8" type="ORF">HOLleu_32448</name>
</gene>
<evidence type="ECO:0000259" key="4">
    <source>
        <dbReference type="Pfam" id="PF05729"/>
    </source>
</evidence>
<dbReference type="Pfam" id="PF00400">
    <property type="entry name" value="WD40"/>
    <property type="match status" value="2"/>
</dbReference>
<sequence>MGSAASSSKDALGLPRSLAAQQKLSMQYWDSFKPHRLALLATIRMKGNPESLWSEPRSERQPWKKILQEAEAAIQKKRQKLGELDDDDVENQPFFRSLIEGSIPDKHVRNAKEVWIFISSTFTDTVLERDTLMEDVYPYIRTYCRKLGLDFNAVDFRWGIRKSLCNQHKAAEICLQEVERCKEKSCGPSFVVILGQKYGFRPVPPVVKMRDFETILRYIERKAESDPREAEALNLIKTWYKLDKNEIDMEYVLQPIDEVLPNFYKDDQAANDEWNKIFTIIQHSLFSAIKGAGLDPDTVHLLTMSITEGEIVEGLEDAKTKEDFQNYIFERTLTNFKENDKFATKFIDVQGNNMIDNDAQNRLQKMKENIKGVMPASNCYRYNLKFLPDLDAMSQDEQNKTSLKNFADQFCSFMINSIQKGAIDTVSATEHPLYSEVLNHILFARERAETFEGREDILENIHKAMELAKVVLVYGGGGCGKTSLLCKAFAESVNQWAGKDDRPFFLLRLVGTTPKSSNIRELLRSLCYQLLACFNIVQNIPTDFKALQKHFASLLERVADKTNLYIFLDSLDQLSNEDNGLDLGWMPQDIPENVCFVLSVRCEVESCLAAAKNLADELVKVLPLGEKDKLNILELLLKKRGRTLAFYQKTRVLQSNNPTALYIRLASDITANWKSYTPIESCNLANTTEGLIEQFFSELETKHGEVFVRSALGYLTASKTGISASELLDVLSCDDVVLDDAFEFHIPPIRRLPPLLWTRLRLDLGPYLVEGGTDNTVLFRWHHRLFHEVAYSRYVADSAPFLHQSLANYFMSRWAETPKPYHDKVNGGVKVAHRRVQAQPLFLNDGPQIGLDEARKYNMRKLNELPTHLINGAMWQEAEQVMCSIPWIEAKCYTGEIYQLLLELDEASKKCEKRVKFRDFYKMIRANTIILQDHPDLVCQQALNEPDNSSCVPVARNFLKLNATKMHCLLNLSKSQSANPEAMTLTHKAAVTVVKFSGNGYHVATACKDGMVRAWRVASGTLEMETEADAIKLAWPGHCHWLAVLNATGIKLVGLGSGGGLARGQVFQNISVELESCLQAFIPKSCKHIFVSQMGRVNIYSTSTGAMIQKKELRCRPCAVAFASNGKLMALAYRNVFLWDITKESKGKEFDTGKGIMDLKNSTLSFSNDSKRLLGVLPNGTFIWNVKGNSCKCIGHPLSLNCMNAISVCSPKLDYIVPLGECKKIEVLRLSPPVEWNSLQGHTAPVLCCDFCIGPEKNTLLVTGSEDKSVRIWDTAAASSKGNVIVQRHEGRVTAGLFSGDGTKAVTSSNQKLYLWDMQMNPPLVYSREVVAISEDALFVAALCGKGGMDIWFEKKTPVVYNQNTIESEHLLIPYANPNYLFIKFTSGLLACFTILNRLGTVLLLQVVSPSAINDWKNQPSIVPTWKEYNMMTTEFVLDPSYQITAACLSAKSELLATLSIKASEDVLHSTLIAGKKTDFLKGPLEVRLWDVFSQNVKIVIPVDGSVTRYHHVSFLGLNPVVFFQEKKKKARTVKGKGTPRDRSVSAISPYVQCIVSVLKQSSGEMLYSTVIEGDYTNIKAADARFIFQQFPVSMQTQMLLLTQEHEGVLYLSKVGVSPVKGKYSHRLIRVACHGLSADNQSVVVGLDDGQVHFLRLAQVGTQYVQ</sequence>
<keyword evidence="9" id="KW-1185">Reference proteome</keyword>
<comment type="caution">
    <text evidence="8">The sequence shown here is derived from an EMBL/GenBank/DDBJ whole genome shotgun (WGS) entry which is preliminary data.</text>
</comment>
<dbReference type="InterPro" id="IPR001680">
    <property type="entry name" value="WD40_rpt"/>
</dbReference>
<evidence type="ECO:0000256" key="3">
    <source>
        <dbReference type="PROSITE-ProRule" id="PRU00221"/>
    </source>
</evidence>
<dbReference type="PANTHER" id="PTHR19871:SF42">
    <property type="match status" value="1"/>
</dbReference>
<dbReference type="Pfam" id="PF13271">
    <property type="entry name" value="DUF4062"/>
    <property type="match status" value="1"/>
</dbReference>
<keyword evidence="2" id="KW-0677">Repeat</keyword>
<protein>
    <submittedName>
        <fullName evidence="8">NACHT domain- and WD repeat-containing protein 1</fullName>
    </submittedName>
</protein>
<accession>A0A9Q1BIQ3</accession>
<name>A0A9Q1BIQ3_HOLLE</name>